<evidence type="ECO:0000313" key="4">
    <source>
        <dbReference type="Proteomes" id="UP000522007"/>
    </source>
</evidence>
<dbReference type="AlphaFoldDB" id="A0A7X0T4F0"/>
<dbReference type="EMBL" id="JAAROP010000003">
    <property type="protein sequence ID" value="MBC1322405.1"/>
    <property type="molecule type" value="Genomic_DNA"/>
</dbReference>
<comment type="similarity">
    <text evidence="1">Belongs to the AHA1 family.</text>
</comment>
<evidence type="ECO:0000313" key="3">
    <source>
        <dbReference type="EMBL" id="MBC1322405.1"/>
    </source>
</evidence>
<feature type="domain" description="Activator of Hsp90 ATPase homologue 1/2-like C-terminal" evidence="2">
    <location>
        <begin position="22"/>
        <end position="133"/>
    </location>
</feature>
<dbReference type="Pfam" id="PF08327">
    <property type="entry name" value="AHSA1"/>
    <property type="match status" value="1"/>
</dbReference>
<name>A0A7X0T4F0_LISWE</name>
<proteinExistence type="inferred from homology"/>
<dbReference type="InterPro" id="IPR023393">
    <property type="entry name" value="START-like_dom_sf"/>
</dbReference>
<dbReference type="Gene3D" id="3.30.530.20">
    <property type="match status" value="1"/>
</dbReference>
<accession>A0A7X0T4F0</accession>
<gene>
    <name evidence="3" type="ORF">HB853_05550</name>
</gene>
<dbReference type="Proteomes" id="UP000522007">
    <property type="component" value="Unassembled WGS sequence"/>
</dbReference>
<dbReference type="InterPro" id="IPR013538">
    <property type="entry name" value="ASHA1/2-like_C"/>
</dbReference>
<protein>
    <submittedName>
        <fullName evidence="3">SRPBCC family protein</fullName>
    </submittedName>
</protein>
<organism evidence="3 4">
    <name type="scientific">Listeria welshimeri</name>
    <dbReference type="NCBI Taxonomy" id="1643"/>
    <lineage>
        <taxon>Bacteria</taxon>
        <taxon>Bacillati</taxon>
        <taxon>Bacillota</taxon>
        <taxon>Bacilli</taxon>
        <taxon>Bacillales</taxon>
        <taxon>Listeriaceae</taxon>
        <taxon>Listeria</taxon>
    </lineage>
</organism>
<dbReference type="CDD" id="cd08899">
    <property type="entry name" value="SRPBCC_CalC_Aha1-like_6"/>
    <property type="match status" value="1"/>
</dbReference>
<sequence length="160" mass="18464">MNESIQKQNNGTSIIEFKVNINAPVPEVFALLTTNEGLEKWFSELEIVKLGTNGHLLFIMTSEEKIKMPIRAFEPNKKLAFEWDKDEVTFELKELPENKTLLTFKEILTTITDHSPRDISGWHICLKKLQAAAEGKVYDFNKATFNTLFNKYQKALNIEK</sequence>
<evidence type="ECO:0000256" key="1">
    <source>
        <dbReference type="ARBA" id="ARBA00006817"/>
    </source>
</evidence>
<reference evidence="3 4" key="1">
    <citation type="submission" date="2020-03" db="EMBL/GenBank/DDBJ databases">
        <title>Soil Listeria distribution.</title>
        <authorList>
            <person name="Liao J."/>
            <person name="Wiedmann M."/>
        </authorList>
    </citation>
    <scope>NUCLEOTIDE SEQUENCE [LARGE SCALE GENOMIC DNA]</scope>
    <source>
        <strain evidence="3 4">FSL L7-1829</strain>
    </source>
</reference>
<evidence type="ECO:0000259" key="2">
    <source>
        <dbReference type="Pfam" id="PF08327"/>
    </source>
</evidence>
<dbReference type="SUPFAM" id="SSF55961">
    <property type="entry name" value="Bet v1-like"/>
    <property type="match status" value="1"/>
</dbReference>
<comment type="caution">
    <text evidence="3">The sequence shown here is derived from an EMBL/GenBank/DDBJ whole genome shotgun (WGS) entry which is preliminary data.</text>
</comment>